<protein>
    <submittedName>
        <fullName evidence="1">Uncharacterized protein</fullName>
    </submittedName>
</protein>
<proteinExistence type="predicted"/>
<evidence type="ECO:0000313" key="1">
    <source>
        <dbReference type="EMBL" id="GAT47457.1"/>
    </source>
</evidence>
<organism evidence="1 2">
    <name type="scientific">Mycena chlorophos</name>
    <name type="common">Agaric fungus</name>
    <name type="synonym">Agaricus chlorophos</name>
    <dbReference type="NCBI Taxonomy" id="658473"/>
    <lineage>
        <taxon>Eukaryota</taxon>
        <taxon>Fungi</taxon>
        <taxon>Dikarya</taxon>
        <taxon>Basidiomycota</taxon>
        <taxon>Agaricomycotina</taxon>
        <taxon>Agaricomycetes</taxon>
        <taxon>Agaricomycetidae</taxon>
        <taxon>Agaricales</taxon>
        <taxon>Marasmiineae</taxon>
        <taxon>Mycenaceae</taxon>
        <taxon>Mycena</taxon>
    </lineage>
</organism>
<sequence>MLRARHSFLQTSILLTMPPRGRPRKDPAEVARRKKAYDAHYKVKYVQLPLHSFVFTGDRNREQHNKSSREYMAKYSLSWLLFIAYWSRMRAQKRERESCGQKTRKAPFETVIDGTFRLLLFQHPSLTQCSALQPRAPSPEPQQFHCGSVGSNPPEIVAEEVVVAGEIAVPELAEECMVALAEEGAVALAEEGAV</sequence>
<reference evidence="1" key="1">
    <citation type="submission" date="2014-09" db="EMBL/GenBank/DDBJ databases">
        <title>Genome sequence of the luminous mushroom Mycena chlorophos for searching fungal bioluminescence genes.</title>
        <authorList>
            <person name="Tanaka Y."/>
            <person name="Kasuga D."/>
            <person name="Oba Y."/>
            <person name="Hase S."/>
            <person name="Sato K."/>
            <person name="Oba Y."/>
            <person name="Sakakibara Y."/>
        </authorList>
    </citation>
    <scope>NUCLEOTIDE SEQUENCE</scope>
</reference>
<name>A0ABQ0L913_MYCCL</name>
<dbReference type="EMBL" id="DF843541">
    <property type="protein sequence ID" value="GAT47457.1"/>
    <property type="molecule type" value="Genomic_DNA"/>
</dbReference>
<evidence type="ECO:0000313" key="2">
    <source>
        <dbReference type="Proteomes" id="UP000815677"/>
    </source>
</evidence>
<keyword evidence="2" id="KW-1185">Reference proteome</keyword>
<feature type="non-terminal residue" evidence="1">
    <location>
        <position position="194"/>
    </location>
</feature>
<accession>A0ABQ0L913</accession>
<gene>
    <name evidence="1" type="ORF">MCHLO_04917</name>
</gene>
<dbReference type="Proteomes" id="UP000815677">
    <property type="component" value="Unassembled WGS sequence"/>
</dbReference>